<evidence type="ECO:0000259" key="1">
    <source>
        <dbReference type="Pfam" id="PF14534"/>
    </source>
</evidence>
<dbReference type="HOGENOM" id="CLU_119560_2_0_9"/>
<dbReference type="KEGG" id="lpk:LACPI_0963"/>
<sequence>MDKAFFKQLDQQHLSADNRRNIKTILGLLDERYSEITASGSLNHYQDYARLATLDVSPKDYEILSYDIKVLSDSSVLSFYKLKEKNSNTLSLRSNIWLKSDENWQLIFHQGTPVISDED</sequence>
<dbReference type="EMBL" id="LN774769">
    <property type="protein sequence ID" value="CEN28163.1"/>
    <property type="molecule type" value="Genomic_DNA"/>
</dbReference>
<dbReference type="RefSeq" id="WP_047915345.1">
    <property type="nucleotide sequence ID" value="NZ_LN774769.1"/>
</dbReference>
<evidence type="ECO:0000313" key="3">
    <source>
        <dbReference type="Proteomes" id="UP000033166"/>
    </source>
</evidence>
<name>A0A0D6DW43_9LACT</name>
<feature type="domain" description="DUF4440" evidence="1">
    <location>
        <begin position="7"/>
        <end position="106"/>
    </location>
</feature>
<organism evidence="2 3">
    <name type="scientific">Pseudolactococcus piscium MKFS47</name>
    <dbReference type="NCBI Taxonomy" id="297352"/>
    <lineage>
        <taxon>Bacteria</taxon>
        <taxon>Bacillati</taxon>
        <taxon>Bacillota</taxon>
        <taxon>Bacilli</taxon>
        <taxon>Lactobacillales</taxon>
        <taxon>Streptococcaceae</taxon>
        <taxon>Pseudolactococcus</taxon>
    </lineage>
</organism>
<protein>
    <recommendedName>
        <fullName evidence="1">DUF4440 domain-containing protein</fullName>
    </recommendedName>
</protein>
<dbReference type="STRING" id="1364.LP2241_20526"/>
<dbReference type="Gene3D" id="3.10.450.50">
    <property type="match status" value="1"/>
</dbReference>
<evidence type="ECO:0000313" key="2">
    <source>
        <dbReference type="EMBL" id="CEN28163.1"/>
    </source>
</evidence>
<dbReference type="InterPro" id="IPR032710">
    <property type="entry name" value="NTF2-like_dom_sf"/>
</dbReference>
<dbReference type="Proteomes" id="UP000033166">
    <property type="component" value="Chromosome I"/>
</dbReference>
<dbReference type="InterPro" id="IPR027843">
    <property type="entry name" value="DUF4440"/>
</dbReference>
<accession>A0A0D6DW43</accession>
<dbReference type="AlphaFoldDB" id="A0A0D6DW43"/>
<gene>
    <name evidence="2" type="ORF">LACPI_0963</name>
</gene>
<dbReference type="Pfam" id="PF14534">
    <property type="entry name" value="DUF4440"/>
    <property type="match status" value="1"/>
</dbReference>
<proteinExistence type="predicted"/>
<dbReference type="SUPFAM" id="SSF54427">
    <property type="entry name" value="NTF2-like"/>
    <property type="match status" value="1"/>
</dbReference>
<reference evidence="3" key="1">
    <citation type="submission" date="2015-01" db="EMBL/GenBank/DDBJ databases">
        <authorList>
            <person name="Andreevskaya M."/>
        </authorList>
    </citation>
    <scope>NUCLEOTIDE SEQUENCE [LARGE SCALE GENOMIC DNA]</scope>
    <source>
        <strain evidence="3">MKFS47</strain>
    </source>
</reference>